<reference evidence="2 3" key="1">
    <citation type="submission" date="2019-01" db="EMBL/GenBank/DDBJ databases">
        <title>Spirosoma flava sp. nov., a propanil-degrading bacterium isolated from herbicide-contaminated soil.</title>
        <authorList>
            <person name="Zhang L."/>
            <person name="Jiang J.-D."/>
        </authorList>
    </citation>
    <scope>NUCLEOTIDE SEQUENCE [LARGE SCALE GENOMIC DNA]</scope>
    <source>
        <strain evidence="2 3">TY50</strain>
    </source>
</reference>
<proteinExistence type="predicted"/>
<dbReference type="AlphaFoldDB" id="A0A4Q2UUH9"/>
<evidence type="ECO:0000256" key="1">
    <source>
        <dbReference type="SAM" id="SignalP"/>
    </source>
</evidence>
<comment type="caution">
    <text evidence="2">The sequence shown here is derived from an EMBL/GenBank/DDBJ whole genome shotgun (WGS) entry which is preliminary data.</text>
</comment>
<keyword evidence="3" id="KW-1185">Reference proteome</keyword>
<gene>
    <name evidence="2" type="ORF">EQG79_04775</name>
</gene>
<dbReference type="RefSeq" id="WP_077919116.1">
    <property type="nucleotide sequence ID" value="NZ_SBLB01000001.1"/>
</dbReference>
<organism evidence="2 3">
    <name type="scientific">Spirosoma sordidisoli</name>
    <dbReference type="NCBI Taxonomy" id="2502893"/>
    <lineage>
        <taxon>Bacteria</taxon>
        <taxon>Pseudomonadati</taxon>
        <taxon>Bacteroidota</taxon>
        <taxon>Cytophagia</taxon>
        <taxon>Cytophagales</taxon>
        <taxon>Cytophagaceae</taxon>
        <taxon>Spirosoma</taxon>
    </lineage>
</organism>
<evidence type="ECO:0000313" key="2">
    <source>
        <dbReference type="EMBL" id="RYC71460.1"/>
    </source>
</evidence>
<dbReference type="Proteomes" id="UP000290407">
    <property type="component" value="Unassembled WGS sequence"/>
</dbReference>
<protein>
    <submittedName>
        <fullName evidence="2">DUF4292 domain-containing protein</fullName>
    </submittedName>
</protein>
<evidence type="ECO:0000313" key="3">
    <source>
        <dbReference type="Proteomes" id="UP000290407"/>
    </source>
</evidence>
<name>A0A4Q2UUH9_9BACT</name>
<sequence length="235" mass="25254">MKKQLIAFVAFVAVPALALAQTADEVIDKHLAALGGADKVAAIKTLDVEQSMSVMGNELTAKSTYVVGQSMRSDVSVMGSQITTVFDGDKGWMINPMQGGTTPQDMPAEAMKAAKSGTEPQMMPLAYVKSGKYPYELVGKEKYKDKDVFNLKVNRPEGVFNYFVDATNYQLVGMKGTTPQGEITASFSDYKTTDGLTIPYGSEITSPMVPAPITGKITKITFNAPVDATIFAKPK</sequence>
<dbReference type="EMBL" id="SBLB01000001">
    <property type="protein sequence ID" value="RYC71460.1"/>
    <property type="molecule type" value="Genomic_DNA"/>
</dbReference>
<dbReference type="Gene3D" id="2.50.20.10">
    <property type="entry name" value="Lipoprotein localisation LolA/LolB/LppX"/>
    <property type="match status" value="1"/>
</dbReference>
<feature type="chain" id="PRO_5020207287" evidence="1">
    <location>
        <begin position="21"/>
        <end position="235"/>
    </location>
</feature>
<feature type="signal peptide" evidence="1">
    <location>
        <begin position="1"/>
        <end position="20"/>
    </location>
</feature>
<keyword evidence="1" id="KW-0732">Signal</keyword>
<accession>A0A4Q2UUH9</accession>